<dbReference type="InterPro" id="IPR005835">
    <property type="entry name" value="NTP_transferase_dom"/>
</dbReference>
<dbReference type="RefSeq" id="WP_386161268.1">
    <property type="nucleotide sequence ID" value="NZ_JBHMBS010000021.1"/>
</dbReference>
<dbReference type="PANTHER" id="PTHR43532">
    <property type="entry name" value="GLUCOSE-1-PHOSPHATE THYMIDYLYLTRANSFERASE"/>
    <property type="match status" value="1"/>
</dbReference>
<comment type="catalytic activity">
    <reaction evidence="11">
        <text>dTTP + alpha-D-glucose 1-phosphate + H(+) = dTDP-alpha-D-glucose + diphosphate</text>
        <dbReference type="Rhea" id="RHEA:15225"/>
        <dbReference type="ChEBI" id="CHEBI:15378"/>
        <dbReference type="ChEBI" id="CHEBI:33019"/>
        <dbReference type="ChEBI" id="CHEBI:37568"/>
        <dbReference type="ChEBI" id="CHEBI:57477"/>
        <dbReference type="ChEBI" id="CHEBI:58601"/>
        <dbReference type="EC" id="2.7.7.24"/>
    </reaction>
</comment>
<evidence type="ECO:0000313" key="13">
    <source>
        <dbReference type="EMBL" id="MFB9680274.1"/>
    </source>
</evidence>
<keyword evidence="7" id="KW-0479">Metal-binding</keyword>
<keyword evidence="5" id="KW-0808">Transferase</keyword>
<keyword evidence="8" id="KW-0460">Magnesium</keyword>
<gene>
    <name evidence="13" type="ORF">ACFFRH_32735</name>
</gene>
<sequence length="287" mass="30721">MTSTNLVGLVPAAGRGTRMAPLRYPKELLPIVYEPAEGGARLRPVAEYALESLAGAGVTSAILVVAPWKLEVVSYIGDGRHLGVDVAYLFQEEARGLACALDLAHGWTRGRDVVFVMPDTIFTPSDALSRLRDVYERTGADLALAVFPTPDAHRLGPVVVRGDRVHRVFDKPADPPVMNTWGAAIWGDAFARLLHEELLRDIGRGTVDSTVDSTVNGTVDGTVNDTVDGTVNHAAGEPVLGHYFDLAVRHGLRVRAAEFPGGTFQDVGTPFGVRRSLEGPSLLAVNP</sequence>
<dbReference type="SUPFAM" id="SSF53448">
    <property type="entry name" value="Nucleotide-diphospho-sugar transferases"/>
    <property type="match status" value="1"/>
</dbReference>
<evidence type="ECO:0000256" key="5">
    <source>
        <dbReference type="ARBA" id="ARBA00022679"/>
    </source>
</evidence>
<organism evidence="13 14">
    <name type="scientific">Streptosporangium vulgare</name>
    <dbReference type="NCBI Taxonomy" id="46190"/>
    <lineage>
        <taxon>Bacteria</taxon>
        <taxon>Bacillati</taxon>
        <taxon>Actinomycetota</taxon>
        <taxon>Actinomycetes</taxon>
        <taxon>Streptosporangiales</taxon>
        <taxon>Streptosporangiaceae</taxon>
        <taxon>Streptosporangium</taxon>
    </lineage>
</organism>
<evidence type="ECO:0000256" key="8">
    <source>
        <dbReference type="ARBA" id="ARBA00022842"/>
    </source>
</evidence>
<accession>A0ABV5TMM3</accession>
<keyword evidence="6" id="KW-0548">Nucleotidyltransferase</keyword>
<evidence type="ECO:0000256" key="6">
    <source>
        <dbReference type="ARBA" id="ARBA00022695"/>
    </source>
</evidence>
<dbReference type="Gene3D" id="3.90.550.10">
    <property type="entry name" value="Spore Coat Polysaccharide Biosynthesis Protein SpsA, Chain A"/>
    <property type="match status" value="1"/>
</dbReference>
<evidence type="ECO:0000256" key="2">
    <source>
        <dbReference type="ARBA" id="ARBA00010480"/>
    </source>
</evidence>
<evidence type="ECO:0000313" key="14">
    <source>
        <dbReference type="Proteomes" id="UP001589610"/>
    </source>
</evidence>
<dbReference type="PANTHER" id="PTHR43532:SF1">
    <property type="entry name" value="GLUCOSE-1-PHOSPHATE THYMIDYLYLTRANSFERASE 1"/>
    <property type="match status" value="1"/>
</dbReference>
<name>A0ABV5TMM3_9ACTN</name>
<dbReference type="Proteomes" id="UP001589610">
    <property type="component" value="Unassembled WGS sequence"/>
</dbReference>
<comment type="similarity">
    <text evidence="2">Belongs to the glucose-1-phosphate thymidylyltransferase family.</text>
</comment>
<dbReference type="Pfam" id="PF00483">
    <property type="entry name" value="NTP_transferase"/>
    <property type="match status" value="1"/>
</dbReference>
<evidence type="ECO:0000256" key="1">
    <source>
        <dbReference type="ARBA" id="ARBA00001946"/>
    </source>
</evidence>
<dbReference type="EC" id="2.7.7.24" evidence="3"/>
<evidence type="ECO:0000256" key="10">
    <source>
        <dbReference type="ARBA" id="ARBA00032598"/>
    </source>
</evidence>
<dbReference type="EMBL" id="JBHMBS010000021">
    <property type="protein sequence ID" value="MFB9680274.1"/>
    <property type="molecule type" value="Genomic_DNA"/>
</dbReference>
<evidence type="ECO:0000256" key="11">
    <source>
        <dbReference type="ARBA" id="ARBA00049336"/>
    </source>
</evidence>
<evidence type="ECO:0000259" key="12">
    <source>
        <dbReference type="Pfam" id="PF00483"/>
    </source>
</evidence>
<keyword evidence="14" id="KW-1185">Reference proteome</keyword>
<evidence type="ECO:0000256" key="9">
    <source>
        <dbReference type="ARBA" id="ARBA00032492"/>
    </source>
</evidence>
<dbReference type="InterPro" id="IPR029044">
    <property type="entry name" value="Nucleotide-diphossugar_trans"/>
</dbReference>
<evidence type="ECO:0000256" key="3">
    <source>
        <dbReference type="ARBA" id="ARBA00012461"/>
    </source>
</evidence>
<comment type="caution">
    <text evidence="13">The sequence shown here is derived from an EMBL/GenBank/DDBJ whole genome shotgun (WGS) entry which is preliminary data.</text>
</comment>
<reference evidence="13 14" key="1">
    <citation type="submission" date="2024-09" db="EMBL/GenBank/DDBJ databases">
        <authorList>
            <person name="Sun Q."/>
            <person name="Mori K."/>
        </authorList>
    </citation>
    <scope>NUCLEOTIDE SEQUENCE [LARGE SCALE GENOMIC DNA]</scope>
    <source>
        <strain evidence="13 14">JCM 3028</strain>
    </source>
</reference>
<comment type="cofactor">
    <cofactor evidence="1">
        <name>Mg(2+)</name>
        <dbReference type="ChEBI" id="CHEBI:18420"/>
    </cofactor>
</comment>
<dbReference type="InterPro" id="IPR005907">
    <property type="entry name" value="G1P_thy_trans_s"/>
</dbReference>
<proteinExistence type="inferred from homology"/>
<protein>
    <recommendedName>
        <fullName evidence="4">Glucose-1-phosphate thymidylyltransferase</fullName>
        <ecNumber evidence="3">2.7.7.24</ecNumber>
    </recommendedName>
    <alternativeName>
        <fullName evidence="10">dTDP-glucose pyrophosphorylase</fullName>
    </alternativeName>
    <alternativeName>
        <fullName evidence="9">dTDP-glucose synthase</fullName>
    </alternativeName>
</protein>
<feature type="domain" description="Nucleotidyl transferase" evidence="12">
    <location>
        <begin position="9"/>
        <end position="180"/>
    </location>
</feature>
<evidence type="ECO:0000256" key="4">
    <source>
        <dbReference type="ARBA" id="ARBA00017654"/>
    </source>
</evidence>
<evidence type="ECO:0000256" key="7">
    <source>
        <dbReference type="ARBA" id="ARBA00022723"/>
    </source>
</evidence>